<evidence type="ECO:0000313" key="3">
    <source>
        <dbReference type="Proteomes" id="UP001243330"/>
    </source>
</evidence>
<feature type="compositionally biased region" description="Polar residues" evidence="1">
    <location>
        <begin position="13"/>
        <end position="25"/>
    </location>
</feature>
<sequence>MGMGWTAREANEANDSGPSSLTQLGCDQAWRVPHAVCRPSWGPRQTSLGTRASPDGFAAADRGRK</sequence>
<feature type="region of interest" description="Disordered" evidence="1">
    <location>
        <begin position="37"/>
        <end position="65"/>
    </location>
</feature>
<evidence type="ECO:0000256" key="1">
    <source>
        <dbReference type="SAM" id="MobiDB-lite"/>
    </source>
</evidence>
<dbReference type="Proteomes" id="UP001243330">
    <property type="component" value="Unassembled WGS sequence"/>
</dbReference>
<comment type="caution">
    <text evidence="2">The sequence shown here is derived from an EMBL/GenBank/DDBJ whole genome shotgun (WGS) entry which is preliminary data.</text>
</comment>
<reference evidence="2" key="1">
    <citation type="submission" date="2023-01" db="EMBL/GenBank/DDBJ databases">
        <title>Colletotrichum chrysophilum M932 genome sequence.</title>
        <authorList>
            <person name="Baroncelli R."/>
        </authorList>
    </citation>
    <scope>NUCLEOTIDE SEQUENCE</scope>
    <source>
        <strain evidence="2">M932</strain>
    </source>
</reference>
<protein>
    <submittedName>
        <fullName evidence="2">Uncharacterized protein</fullName>
    </submittedName>
</protein>
<name>A0AAD9E7K6_9PEZI</name>
<feature type="region of interest" description="Disordered" evidence="1">
    <location>
        <begin position="1"/>
        <end position="25"/>
    </location>
</feature>
<dbReference type="AlphaFoldDB" id="A0AAD9E7K6"/>
<accession>A0AAD9E7K6</accession>
<dbReference type="EMBL" id="JAQOWY010000539">
    <property type="protein sequence ID" value="KAK1840689.1"/>
    <property type="molecule type" value="Genomic_DNA"/>
</dbReference>
<evidence type="ECO:0000313" key="2">
    <source>
        <dbReference type="EMBL" id="KAK1840689.1"/>
    </source>
</evidence>
<organism evidence="2 3">
    <name type="scientific">Colletotrichum chrysophilum</name>
    <dbReference type="NCBI Taxonomy" id="1836956"/>
    <lineage>
        <taxon>Eukaryota</taxon>
        <taxon>Fungi</taxon>
        <taxon>Dikarya</taxon>
        <taxon>Ascomycota</taxon>
        <taxon>Pezizomycotina</taxon>
        <taxon>Sordariomycetes</taxon>
        <taxon>Hypocreomycetidae</taxon>
        <taxon>Glomerellales</taxon>
        <taxon>Glomerellaceae</taxon>
        <taxon>Colletotrichum</taxon>
        <taxon>Colletotrichum gloeosporioides species complex</taxon>
    </lineage>
</organism>
<gene>
    <name evidence="2" type="ORF">CCHR01_16682</name>
</gene>
<proteinExistence type="predicted"/>
<keyword evidence="3" id="KW-1185">Reference proteome</keyword>